<dbReference type="RefSeq" id="WP_031577317.1">
    <property type="nucleotide sequence ID" value="NZ_FNDZ01000009.1"/>
</dbReference>
<reference evidence="1 2" key="1">
    <citation type="submission" date="2016-10" db="EMBL/GenBank/DDBJ databases">
        <authorList>
            <person name="de Groot N.N."/>
        </authorList>
    </citation>
    <scope>NUCLEOTIDE SEQUENCE [LARGE SCALE GENOMIC DNA]</scope>
    <source>
        <strain evidence="1 2">CGMCC 1.5058</strain>
    </source>
</reference>
<proteinExistence type="predicted"/>
<evidence type="ECO:0000313" key="1">
    <source>
        <dbReference type="EMBL" id="SDJ17501.1"/>
    </source>
</evidence>
<organism evidence="1 2">
    <name type="scientific">Proteiniclasticum ruminis</name>
    <dbReference type="NCBI Taxonomy" id="398199"/>
    <lineage>
        <taxon>Bacteria</taxon>
        <taxon>Bacillati</taxon>
        <taxon>Bacillota</taxon>
        <taxon>Clostridia</taxon>
        <taxon>Eubacteriales</taxon>
        <taxon>Clostridiaceae</taxon>
        <taxon>Proteiniclasticum</taxon>
    </lineage>
</organism>
<accession>A0A1G8RKL5</accession>
<sequence length="103" mass="11863">MRKKTAFIVGLAILVLISAFYVSREGRVIGEITGAEWDVLTIGETEYRQINGLDFTIADKGKYLGKAKFNESTVRLYSVKGDIEDKYIYAFWDWEGFFYVLNE</sequence>
<protein>
    <submittedName>
        <fullName evidence="1">Uncharacterized protein</fullName>
    </submittedName>
</protein>
<gene>
    <name evidence="1" type="ORF">SAMN05421804_1094</name>
</gene>
<dbReference type="EMBL" id="FNDZ01000009">
    <property type="protein sequence ID" value="SDJ17501.1"/>
    <property type="molecule type" value="Genomic_DNA"/>
</dbReference>
<dbReference type="AlphaFoldDB" id="A0A1G8RKL5"/>
<evidence type="ECO:0000313" key="2">
    <source>
        <dbReference type="Proteomes" id="UP000183255"/>
    </source>
</evidence>
<dbReference type="Proteomes" id="UP000183255">
    <property type="component" value="Unassembled WGS sequence"/>
</dbReference>
<name>A0A1G8RKL5_9CLOT</name>